<organism evidence="2 3">
    <name type="scientific">Weissella coleopterorum</name>
    <dbReference type="NCBI Taxonomy" id="2714949"/>
    <lineage>
        <taxon>Bacteria</taxon>
        <taxon>Bacillati</taxon>
        <taxon>Bacillota</taxon>
        <taxon>Bacilli</taxon>
        <taxon>Lactobacillales</taxon>
        <taxon>Lactobacillaceae</taxon>
        <taxon>Weissella</taxon>
    </lineage>
</organism>
<evidence type="ECO:0000259" key="1">
    <source>
        <dbReference type="Pfam" id="PF00561"/>
    </source>
</evidence>
<dbReference type="Gene3D" id="3.40.50.1820">
    <property type="entry name" value="alpha/beta hydrolase"/>
    <property type="match status" value="1"/>
</dbReference>
<reference evidence="2 3" key="1">
    <citation type="submission" date="2020-03" db="EMBL/GenBank/DDBJ databases">
        <title>Weissella sp. nov., isolated from Cybister lewisianus.</title>
        <authorList>
            <person name="Hyun D.-W."/>
            <person name="Bae J.-W."/>
        </authorList>
    </citation>
    <scope>NUCLEOTIDE SEQUENCE [LARGE SCALE GENOMIC DNA]</scope>
    <source>
        <strain evidence="2 3">HDW19</strain>
    </source>
</reference>
<dbReference type="PANTHER" id="PTHR43798">
    <property type="entry name" value="MONOACYLGLYCEROL LIPASE"/>
    <property type="match status" value="1"/>
</dbReference>
<dbReference type="SUPFAM" id="SSF53474">
    <property type="entry name" value="alpha/beta-Hydrolases"/>
    <property type="match status" value="1"/>
</dbReference>
<dbReference type="InterPro" id="IPR029058">
    <property type="entry name" value="AB_hydrolase_fold"/>
</dbReference>
<accession>A0A6G8B108</accession>
<evidence type="ECO:0000313" key="3">
    <source>
        <dbReference type="Proteomes" id="UP000500741"/>
    </source>
</evidence>
<dbReference type="Proteomes" id="UP000500741">
    <property type="component" value="Chromosome"/>
</dbReference>
<feature type="domain" description="AB hydrolase-1" evidence="1">
    <location>
        <begin position="23"/>
        <end position="249"/>
    </location>
</feature>
<keyword evidence="2" id="KW-0378">Hydrolase</keyword>
<dbReference type="KEGG" id="wco:G7084_05485"/>
<protein>
    <submittedName>
        <fullName evidence="2">Alpha/beta hydrolase</fullName>
    </submittedName>
</protein>
<dbReference type="GO" id="GO:0016787">
    <property type="term" value="F:hydrolase activity"/>
    <property type="evidence" value="ECO:0007669"/>
    <property type="project" value="UniProtKB-KW"/>
</dbReference>
<dbReference type="InterPro" id="IPR050266">
    <property type="entry name" value="AB_hydrolase_sf"/>
</dbReference>
<dbReference type="GO" id="GO:0016020">
    <property type="term" value="C:membrane"/>
    <property type="evidence" value="ECO:0007669"/>
    <property type="project" value="TreeGrafter"/>
</dbReference>
<sequence length="268" mass="30640">MSFFKTNDGIQLNYHWDGPWEGPVVLLLGGYTSNIATWLPQVETLTAAGYRTLRLDYRSHGQSEQTKRGLRIARLATDVHELLKTLHVQRCHVIGHSMGVSVIEIYLSLFGNQKIISLITEDQTPKMLNEGDWQFGLKESSMDQLAIFADRFPKIKLTQQHLNDEIKKVLADNYTPFDFKLTRPLLLDGIAQDWRDVLPQEERPHLFLSGNKSPLYPAGYPEAALKLQKHINSAVYHFQGVGHIPHLEAVDEFNRVILNFIQLNDKVN</sequence>
<keyword evidence="3" id="KW-1185">Reference proteome</keyword>
<name>A0A6G8B108_9LACO</name>
<dbReference type="AlphaFoldDB" id="A0A6G8B108"/>
<evidence type="ECO:0000313" key="2">
    <source>
        <dbReference type="EMBL" id="QIL50813.1"/>
    </source>
</evidence>
<dbReference type="EMBL" id="CP049888">
    <property type="protein sequence ID" value="QIL50813.1"/>
    <property type="molecule type" value="Genomic_DNA"/>
</dbReference>
<dbReference type="RefSeq" id="WP_166010780.1">
    <property type="nucleotide sequence ID" value="NZ_CP049888.1"/>
</dbReference>
<dbReference type="InterPro" id="IPR000073">
    <property type="entry name" value="AB_hydrolase_1"/>
</dbReference>
<dbReference type="PANTHER" id="PTHR43798:SF33">
    <property type="entry name" value="HYDROLASE, PUTATIVE (AFU_ORTHOLOGUE AFUA_2G14860)-RELATED"/>
    <property type="match status" value="1"/>
</dbReference>
<dbReference type="Pfam" id="PF00561">
    <property type="entry name" value="Abhydrolase_1"/>
    <property type="match status" value="1"/>
</dbReference>
<proteinExistence type="predicted"/>
<gene>
    <name evidence="2" type="ORF">G7084_05485</name>
</gene>